<dbReference type="EMBL" id="LNZH02000112">
    <property type="protein sequence ID" value="OCB90951.1"/>
    <property type="molecule type" value="Genomic_DNA"/>
</dbReference>
<dbReference type="Proteomes" id="UP000757232">
    <property type="component" value="Unassembled WGS sequence"/>
</dbReference>
<dbReference type="GO" id="GO:0008312">
    <property type="term" value="F:7S RNA binding"/>
    <property type="evidence" value="ECO:0007669"/>
    <property type="project" value="InterPro"/>
</dbReference>
<dbReference type="Pfam" id="PF08492">
    <property type="entry name" value="SRP72"/>
    <property type="match status" value="1"/>
</dbReference>
<dbReference type="InterPro" id="IPR029033">
    <property type="entry name" value="His_PPase_superfam"/>
</dbReference>
<keyword evidence="8" id="KW-0687">Ribonucleoprotein</keyword>
<feature type="domain" description="Signal recognition particle SRP72 subunit RNA-binding" evidence="11">
    <location>
        <begin position="241"/>
        <end position="278"/>
    </location>
</feature>
<comment type="subcellular location">
    <subcellularLocation>
        <location evidence="2">Cytoplasm</location>
    </subcellularLocation>
    <subcellularLocation>
        <location evidence="1">Endoplasmic reticulum</location>
    </subcellularLocation>
</comment>
<dbReference type="InterPro" id="IPR000560">
    <property type="entry name" value="His_Pase_clade-2"/>
</dbReference>
<gene>
    <name evidence="12" type="ORF">A7U60_g1804</name>
</gene>
<dbReference type="Pfam" id="PF00328">
    <property type="entry name" value="His_Phos_2"/>
    <property type="match status" value="1"/>
</dbReference>
<dbReference type="OrthoDB" id="258392at2759"/>
<feature type="region of interest" description="Disordered" evidence="9">
    <location>
        <begin position="1"/>
        <end position="35"/>
    </location>
</feature>
<dbReference type="InterPro" id="IPR013699">
    <property type="entry name" value="Signal_recog_part_SRP72_RNA-bd"/>
</dbReference>
<protein>
    <recommendedName>
        <fullName evidence="4">Signal recognition particle subunit SRP72</fullName>
    </recommendedName>
</protein>
<dbReference type="PANTHER" id="PTHR14094">
    <property type="entry name" value="SIGNAL RECOGNITION PARTICLE 72"/>
    <property type="match status" value="1"/>
</dbReference>
<keyword evidence="10" id="KW-0812">Transmembrane</keyword>
<proteinExistence type="inferred from homology"/>
<dbReference type="AlphaFoldDB" id="A0A9Q5I3N2"/>
<evidence type="ECO:0000259" key="11">
    <source>
        <dbReference type="Pfam" id="PF08492"/>
    </source>
</evidence>
<comment type="similarity">
    <text evidence="3">Belongs to the SRP72 family.</text>
</comment>
<keyword evidence="13" id="KW-1185">Reference proteome</keyword>
<evidence type="ECO:0000256" key="3">
    <source>
        <dbReference type="ARBA" id="ARBA00007676"/>
    </source>
</evidence>
<keyword evidence="6" id="KW-0256">Endoplasmic reticulum</keyword>
<evidence type="ECO:0000256" key="1">
    <source>
        <dbReference type="ARBA" id="ARBA00004240"/>
    </source>
</evidence>
<dbReference type="InterPro" id="IPR011990">
    <property type="entry name" value="TPR-like_helical_dom_sf"/>
</dbReference>
<keyword evidence="10" id="KW-0472">Membrane</keyword>
<feature type="compositionally biased region" description="Basic residues" evidence="9">
    <location>
        <begin position="14"/>
        <end position="28"/>
    </location>
</feature>
<feature type="transmembrane region" description="Helical" evidence="10">
    <location>
        <begin position="765"/>
        <end position="786"/>
    </location>
</feature>
<evidence type="ECO:0000313" key="13">
    <source>
        <dbReference type="Proteomes" id="UP000757232"/>
    </source>
</evidence>
<keyword evidence="7" id="KW-0733">Signal recognition particle</keyword>
<evidence type="ECO:0000256" key="4">
    <source>
        <dbReference type="ARBA" id="ARBA00018350"/>
    </source>
</evidence>
<evidence type="ECO:0000313" key="12">
    <source>
        <dbReference type="EMBL" id="OCB90951.1"/>
    </source>
</evidence>
<evidence type="ECO:0000256" key="6">
    <source>
        <dbReference type="ARBA" id="ARBA00022824"/>
    </source>
</evidence>
<comment type="caution">
    <text evidence="12">The sequence shown here is derived from an EMBL/GenBank/DDBJ whole genome shotgun (WGS) entry which is preliminary data.</text>
</comment>
<dbReference type="GO" id="GO:0005786">
    <property type="term" value="C:signal recognition particle, endoplasmic reticulum targeting"/>
    <property type="evidence" value="ECO:0007669"/>
    <property type="project" value="UniProtKB-KW"/>
</dbReference>
<evidence type="ECO:0000256" key="8">
    <source>
        <dbReference type="ARBA" id="ARBA00023274"/>
    </source>
</evidence>
<dbReference type="SUPFAM" id="SSF53254">
    <property type="entry name" value="Phosphoglycerate mutase-like"/>
    <property type="match status" value="1"/>
</dbReference>
<dbReference type="GO" id="GO:0005783">
    <property type="term" value="C:endoplasmic reticulum"/>
    <property type="evidence" value="ECO:0007669"/>
    <property type="project" value="UniProtKB-SubCell"/>
</dbReference>
<sequence>MPPKPKTQPASKTTKAKQPSKLKPKSPAKKKEISPDEKLKRLFRSLSAQVDGGHFKNALKTCDKILRIDAKDADALETKFFLLLQTEQYNAALDLLALLADPAAREFDKAYVLYRLRKENEAAELLPRLKALEKTDEMFTRGVMHLEAQLAYRQRAYQEAFDLYTQLLDSSSPDSEEHADLVTNLNAAQAHLDFLTTGYLHALDALPSSVTNNLETAAPPAPPGSTNLFNLHTPSSQPPAQTKEKKVRMSRVPKGVIPGVTPPPDPERWIKKSERSTFGQGMGRRRKAGGGATQGSVAEPASGQPAKATGGGKSTIGVIILALYGDRTSYFQDPVTYKQGYTRLTPLGQAQEVQLGSYLRSEYLNPNSPNSIYGIAPDVVNDRQVLIRADNGGEGGAIVDSAVALLQGLFPPTPRSRVSLANGTTIIGPMNGYQYIPIESVEPVQSVELEGWSSCPNFERRVKRFYDSPDFKKKSADAAPFLNAIKPYLYGIPNSLENMWNIYDYVYTQYIHNETYAFRLPPTFLQQAQYWIDYHEHGIFTDRDPRGIGNIAGRTILPSIISGLQRIDNPNDPLSLVIQEVSYKPFMSLTDRDPRGIGNIAGRTILPSIISGLQRIDNPNDPLSLVIQEVSYKPFMSIFNITEVTSRYPHLDGLPTFASALAFEVRDNEEGESMIRAKFKNGTSEFEPIHMFGHKDDIPLNELLYRLQLTSINSVRHWCRVCGQSTERGCNICNTDETPIPDDELFTSNSDNDSQRVFGFVTSPAARLISVIGFTLAALLGLFKLYTSRNKKVKLGDEYDPLPTPAQVFGHYQQYDEEI</sequence>
<evidence type="ECO:0000256" key="5">
    <source>
        <dbReference type="ARBA" id="ARBA00022490"/>
    </source>
</evidence>
<feature type="compositionally biased region" description="Polar residues" evidence="9">
    <location>
        <begin position="224"/>
        <end position="240"/>
    </location>
</feature>
<feature type="region of interest" description="Disordered" evidence="9">
    <location>
        <begin position="214"/>
        <end position="310"/>
    </location>
</feature>
<name>A0A9Q5I3N2_SANBA</name>
<evidence type="ECO:0000256" key="10">
    <source>
        <dbReference type="SAM" id="Phobius"/>
    </source>
</evidence>
<feature type="compositionally biased region" description="Basic and acidic residues" evidence="9">
    <location>
        <begin position="265"/>
        <end position="275"/>
    </location>
</feature>
<dbReference type="GO" id="GO:0006614">
    <property type="term" value="P:SRP-dependent cotranslational protein targeting to membrane"/>
    <property type="evidence" value="ECO:0007669"/>
    <property type="project" value="InterPro"/>
</dbReference>
<dbReference type="PANTHER" id="PTHR14094:SF9">
    <property type="entry name" value="SIGNAL RECOGNITION PARTICLE SUBUNIT SRP72"/>
    <property type="match status" value="1"/>
</dbReference>
<reference evidence="12" key="1">
    <citation type="submission" date="2016-06" db="EMBL/GenBank/DDBJ databases">
        <title>Draft Genome sequence of the fungus Inonotus baumii.</title>
        <authorList>
            <person name="Zhu H."/>
            <person name="Lin W."/>
        </authorList>
    </citation>
    <scope>NUCLEOTIDE SEQUENCE</scope>
    <source>
        <strain evidence="12">821</strain>
    </source>
</reference>
<evidence type="ECO:0000256" key="9">
    <source>
        <dbReference type="SAM" id="MobiDB-lite"/>
    </source>
</evidence>
<evidence type="ECO:0000256" key="7">
    <source>
        <dbReference type="ARBA" id="ARBA00023135"/>
    </source>
</evidence>
<keyword evidence="10" id="KW-1133">Transmembrane helix</keyword>
<evidence type="ECO:0000256" key="2">
    <source>
        <dbReference type="ARBA" id="ARBA00004496"/>
    </source>
</evidence>
<dbReference type="InterPro" id="IPR026270">
    <property type="entry name" value="SRP72"/>
</dbReference>
<accession>A0A9Q5I3N2</accession>
<dbReference type="Gene3D" id="1.25.40.10">
    <property type="entry name" value="Tetratricopeptide repeat domain"/>
    <property type="match status" value="1"/>
</dbReference>
<organism evidence="12 13">
    <name type="scientific">Sanghuangporus baumii</name>
    <name type="common">Phellinus baumii</name>
    <dbReference type="NCBI Taxonomy" id="108892"/>
    <lineage>
        <taxon>Eukaryota</taxon>
        <taxon>Fungi</taxon>
        <taxon>Dikarya</taxon>
        <taxon>Basidiomycota</taxon>
        <taxon>Agaricomycotina</taxon>
        <taxon>Agaricomycetes</taxon>
        <taxon>Hymenochaetales</taxon>
        <taxon>Hymenochaetaceae</taxon>
        <taxon>Sanghuangporus</taxon>
    </lineage>
</organism>
<keyword evidence="5" id="KW-0963">Cytoplasm</keyword>
<dbReference type="SUPFAM" id="SSF48452">
    <property type="entry name" value="TPR-like"/>
    <property type="match status" value="1"/>
</dbReference>
<dbReference type="Gene3D" id="3.40.50.1240">
    <property type="entry name" value="Phosphoglycerate mutase-like"/>
    <property type="match status" value="1"/>
</dbReference>
<dbReference type="GO" id="GO:0043022">
    <property type="term" value="F:ribosome binding"/>
    <property type="evidence" value="ECO:0007669"/>
    <property type="project" value="TreeGrafter"/>
</dbReference>